<evidence type="ECO:0000313" key="3">
    <source>
        <dbReference type="EMBL" id="AWK09080.1"/>
    </source>
</evidence>
<dbReference type="CDD" id="cd10148">
    <property type="entry name" value="CsoR-like_DUF156"/>
    <property type="match status" value="1"/>
</dbReference>
<dbReference type="EMBL" id="BGZL01000002">
    <property type="protein sequence ID" value="GBP99482.1"/>
    <property type="molecule type" value="Genomic_DNA"/>
</dbReference>
<reference evidence="3 5" key="1">
    <citation type="submission" date="2018-05" db="EMBL/GenBank/DDBJ databases">
        <title>Complete genome sequence of the Type Strain of Streptomyces spongiicola HNM0071, the producer of staurosporine.</title>
        <authorList>
            <person name="Zhou S."/>
            <person name="Huang X."/>
        </authorList>
    </citation>
    <scope>NUCLEOTIDE SEQUENCE [LARGE SCALE GENOMIC DNA]</scope>
    <source>
        <strain evidence="3 5">HNM0071</strain>
    </source>
</reference>
<keyword evidence="5" id="KW-1185">Reference proteome</keyword>
<dbReference type="InterPro" id="IPR038390">
    <property type="entry name" value="Metal_Tscrpt_repr_sf"/>
</dbReference>
<dbReference type="InterPro" id="IPR003735">
    <property type="entry name" value="Metal_Tscrpt_repr"/>
</dbReference>
<evidence type="ECO:0000313" key="5">
    <source>
        <dbReference type="Proteomes" id="UP000245051"/>
    </source>
</evidence>
<protein>
    <submittedName>
        <fullName evidence="4">Transcriptional regulator</fullName>
    </submittedName>
</protein>
<comment type="similarity">
    <text evidence="1">Belongs to the CsoR family.</text>
</comment>
<dbReference type="PANTHER" id="PTHR33677:SF5">
    <property type="entry name" value="TRANSCRIPTIONAL REPRESSOR FRMR"/>
    <property type="match status" value="1"/>
</dbReference>
<dbReference type="Proteomes" id="UP000265354">
    <property type="component" value="Unassembled WGS sequence"/>
</dbReference>
<proteinExistence type="inferred from homology"/>
<dbReference type="GO" id="GO:0045892">
    <property type="term" value="P:negative regulation of DNA-templated transcription"/>
    <property type="evidence" value="ECO:0007669"/>
    <property type="project" value="UniProtKB-ARBA"/>
</dbReference>
<dbReference type="KEGG" id="sspo:DDQ41_09270"/>
<dbReference type="EMBL" id="CP029254">
    <property type="protein sequence ID" value="AWK09080.1"/>
    <property type="molecule type" value="Genomic_DNA"/>
</dbReference>
<dbReference type="Gene3D" id="1.20.58.1000">
    <property type="entry name" value="Metal-sensitive repressor, helix protomer"/>
    <property type="match status" value="1"/>
</dbReference>
<keyword evidence="2" id="KW-0186">Copper</keyword>
<sequence length="95" mass="10432">MELDLAGAELKAVLNRLRRAQGQISGVIRMIEEGRDCEEVVTQLAAASRALDRAGFAIIATGLQQCLTDIEDGRGSVEDRDEMRSRLEKLFLSLA</sequence>
<dbReference type="Proteomes" id="UP000245051">
    <property type="component" value="Chromosome"/>
</dbReference>
<evidence type="ECO:0000256" key="1">
    <source>
        <dbReference type="ARBA" id="ARBA00005428"/>
    </source>
</evidence>
<gene>
    <name evidence="3" type="ORF">DDQ41_09270</name>
    <name evidence="4" type="ORF">SSP531S_08770</name>
</gene>
<reference evidence="4 6" key="2">
    <citation type="submission" date="2018-07" db="EMBL/GenBank/DDBJ databases">
        <title>Whole Genome Shotgun Sequence of Streptomyces spongiicola strain 531S.</title>
        <authorList>
            <person name="Dohra H."/>
            <person name="Kodani S."/>
        </authorList>
    </citation>
    <scope>NUCLEOTIDE SEQUENCE [LARGE SCALE GENOMIC DNA]</scope>
    <source>
        <strain evidence="4 6">531S</strain>
    </source>
</reference>
<dbReference type="PANTHER" id="PTHR33677">
    <property type="entry name" value="TRANSCRIPTIONAL REPRESSOR FRMR-RELATED"/>
    <property type="match status" value="1"/>
</dbReference>
<name>A0A2S1YYB6_9ACTN</name>
<dbReference type="AlphaFoldDB" id="A0A2S1YYB6"/>
<accession>A0A2S1YYB6</accession>
<dbReference type="GO" id="GO:0003677">
    <property type="term" value="F:DNA binding"/>
    <property type="evidence" value="ECO:0007669"/>
    <property type="project" value="InterPro"/>
</dbReference>
<organism evidence="4 6">
    <name type="scientific">Streptomyces spongiicola</name>
    <dbReference type="NCBI Taxonomy" id="1690221"/>
    <lineage>
        <taxon>Bacteria</taxon>
        <taxon>Bacillati</taxon>
        <taxon>Actinomycetota</taxon>
        <taxon>Actinomycetes</taxon>
        <taxon>Kitasatosporales</taxon>
        <taxon>Streptomycetaceae</taxon>
        <taxon>Streptomyces</taxon>
    </lineage>
</organism>
<dbReference type="GO" id="GO:0046872">
    <property type="term" value="F:metal ion binding"/>
    <property type="evidence" value="ECO:0007669"/>
    <property type="project" value="InterPro"/>
</dbReference>
<evidence type="ECO:0000313" key="4">
    <source>
        <dbReference type="EMBL" id="GBP99482.1"/>
    </source>
</evidence>
<evidence type="ECO:0000313" key="6">
    <source>
        <dbReference type="Proteomes" id="UP000265354"/>
    </source>
</evidence>
<evidence type="ECO:0000256" key="2">
    <source>
        <dbReference type="ARBA" id="ARBA00023008"/>
    </source>
</evidence>
<dbReference type="OrthoDB" id="9809524at2"/>
<dbReference type="Pfam" id="PF02583">
    <property type="entry name" value="Trns_repr_metal"/>
    <property type="match status" value="1"/>
</dbReference>
<dbReference type="RefSeq" id="WP_109294061.1">
    <property type="nucleotide sequence ID" value="NZ_BGZL01000002.1"/>
</dbReference>